<dbReference type="EMBL" id="QHJQ01000005">
    <property type="protein sequence ID" value="PXA04022.1"/>
    <property type="molecule type" value="Genomic_DNA"/>
</dbReference>
<sequence length="273" mass="31454">MKVCYCDETGIGTEPIGVMVGIVVDSSRMHVTKEHWGGLLAELSRIVGRPLQELHTHQFYAGSGVWKNLDGPDRAEVISVIFEWLEARKHHVVYTAVLKGKYEESLKAGLLPKELGSLWRFMGCHIILSMQRAYQTEPKKKGNTIFVFDNEHREMVDFIDLIKNPPAWCDTYYNKKKKQNQLDQIIDVPYFGDSKDVALIQLADFVAFFIRRYAEIKENLVPPKYTDEKEKINSWAKYISKRSIGRTSIFPKVGRCSCADYFFDHAPESIRNL</sequence>
<reference evidence="1 2" key="1">
    <citation type="submission" date="2018-05" db="EMBL/GenBank/DDBJ databases">
        <title>Coraliomargarita sinensis sp. nov., isolated from a marine solar saltern.</title>
        <authorList>
            <person name="Zhou L.Y."/>
        </authorList>
    </citation>
    <scope>NUCLEOTIDE SEQUENCE [LARGE SCALE GENOMIC DNA]</scope>
    <source>
        <strain evidence="1 2">WN38</strain>
    </source>
</reference>
<proteinExistence type="predicted"/>
<protein>
    <recommendedName>
        <fullName evidence="3">DUF3800 domain-containing protein</fullName>
    </recommendedName>
</protein>
<gene>
    <name evidence="1" type="ORF">DDZ13_08225</name>
</gene>
<dbReference type="InParanoid" id="A0A317ZGJ6"/>
<name>A0A317ZGJ6_9BACT</name>
<dbReference type="OrthoDB" id="7827169at2"/>
<comment type="caution">
    <text evidence="1">The sequence shown here is derived from an EMBL/GenBank/DDBJ whole genome shotgun (WGS) entry which is preliminary data.</text>
</comment>
<dbReference type="RefSeq" id="WP_110130969.1">
    <property type="nucleotide sequence ID" value="NZ_QHJQ01000005.1"/>
</dbReference>
<accession>A0A317ZGJ6</accession>
<dbReference type="Pfam" id="PF12686">
    <property type="entry name" value="DUF3800"/>
    <property type="match status" value="1"/>
</dbReference>
<organism evidence="1 2">
    <name type="scientific">Coraliomargarita sinensis</name>
    <dbReference type="NCBI Taxonomy" id="2174842"/>
    <lineage>
        <taxon>Bacteria</taxon>
        <taxon>Pseudomonadati</taxon>
        <taxon>Verrucomicrobiota</taxon>
        <taxon>Opitutia</taxon>
        <taxon>Puniceicoccales</taxon>
        <taxon>Coraliomargaritaceae</taxon>
        <taxon>Coraliomargarita</taxon>
    </lineage>
</organism>
<dbReference type="AlphaFoldDB" id="A0A317ZGJ6"/>
<keyword evidence="2" id="KW-1185">Reference proteome</keyword>
<evidence type="ECO:0008006" key="3">
    <source>
        <dbReference type="Google" id="ProtNLM"/>
    </source>
</evidence>
<evidence type="ECO:0000313" key="2">
    <source>
        <dbReference type="Proteomes" id="UP000247099"/>
    </source>
</evidence>
<evidence type="ECO:0000313" key="1">
    <source>
        <dbReference type="EMBL" id="PXA04022.1"/>
    </source>
</evidence>
<dbReference type="InterPro" id="IPR024524">
    <property type="entry name" value="DUF3800"/>
</dbReference>
<dbReference type="Proteomes" id="UP000247099">
    <property type="component" value="Unassembled WGS sequence"/>
</dbReference>